<feature type="region of interest" description="Disordered" evidence="1">
    <location>
        <begin position="1"/>
        <end position="51"/>
    </location>
</feature>
<evidence type="ECO:0000313" key="3">
    <source>
        <dbReference type="Proteomes" id="UP000800035"/>
    </source>
</evidence>
<feature type="compositionally biased region" description="Basic and acidic residues" evidence="1">
    <location>
        <begin position="28"/>
        <end position="51"/>
    </location>
</feature>
<keyword evidence="3" id="KW-1185">Reference proteome</keyword>
<dbReference type="AlphaFoldDB" id="A0A6A5TG57"/>
<gene>
    <name evidence="2" type="ORF">CC80DRAFT_597481</name>
</gene>
<organism evidence="2 3">
    <name type="scientific">Byssothecium circinans</name>
    <dbReference type="NCBI Taxonomy" id="147558"/>
    <lineage>
        <taxon>Eukaryota</taxon>
        <taxon>Fungi</taxon>
        <taxon>Dikarya</taxon>
        <taxon>Ascomycota</taxon>
        <taxon>Pezizomycotina</taxon>
        <taxon>Dothideomycetes</taxon>
        <taxon>Pleosporomycetidae</taxon>
        <taxon>Pleosporales</taxon>
        <taxon>Massarineae</taxon>
        <taxon>Massarinaceae</taxon>
        <taxon>Byssothecium</taxon>
    </lineage>
</organism>
<feature type="region of interest" description="Disordered" evidence="1">
    <location>
        <begin position="118"/>
        <end position="187"/>
    </location>
</feature>
<dbReference type="Proteomes" id="UP000800035">
    <property type="component" value="Unassembled WGS sequence"/>
</dbReference>
<evidence type="ECO:0000256" key="1">
    <source>
        <dbReference type="SAM" id="MobiDB-lite"/>
    </source>
</evidence>
<feature type="compositionally biased region" description="Low complexity" evidence="1">
    <location>
        <begin position="1"/>
        <end position="23"/>
    </location>
</feature>
<dbReference type="EMBL" id="ML977018">
    <property type="protein sequence ID" value="KAF1951328.1"/>
    <property type="molecule type" value="Genomic_DNA"/>
</dbReference>
<accession>A0A6A5TG57</accession>
<feature type="compositionally biased region" description="Basic and acidic residues" evidence="1">
    <location>
        <begin position="153"/>
        <end position="170"/>
    </location>
</feature>
<sequence>MTFTPMTFSFSPSSSVLSPCSTPQDPTIPHRRESRVSESTAEKAKSQKLTRHDTLTFSQIHSPLMAHGSMGFGTFGSGFDARRSVGVGVEEEKKMRRVICHLHPQSHPAFPIDMTEKEELQDPSAIPLPCTHRGREKAGKGTQANGTPADADTQEKQVYERQSDAEDPGRHRGPSSQATEAKKGFVV</sequence>
<reference evidence="2" key="1">
    <citation type="journal article" date="2020" name="Stud. Mycol.">
        <title>101 Dothideomycetes genomes: a test case for predicting lifestyles and emergence of pathogens.</title>
        <authorList>
            <person name="Haridas S."/>
            <person name="Albert R."/>
            <person name="Binder M."/>
            <person name="Bloem J."/>
            <person name="Labutti K."/>
            <person name="Salamov A."/>
            <person name="Andreopoulos B."/>
            <person name="Baker S."/>
            <person name="Barry K."/>
            <person name="Bills G."/>
            <person name="Bluhm B."/>
            <person name="Cannon C."/>
            <person name="Castanera R."/>
            <person name="Culley D."/>
            <person name="Daum C."/>
            <person name="Ezra D."/>
            <person name="Gonzalez J."/>
            <person name="Henrissat B."/>
            <person name="Kuo A."/>
            <person name="Liang C."/>
            <person name="Lipzen A."/>
            <person name="Lutzoni F."/>
            <person name="Magnuson J."/>
            <person name="Mondo S."/>
            <person name="Nolan M."/>
            <person name="Ohm R."/>
            <person name="Pangilinan J."/>
            <person name="Park H.-J."/>
            <person name="Ramirez L."/>
            <person name="Alfaro M."/>
            <person name="Sun H."/>
            <person name="Tritt A."/>
            <person name="Yoshinaga Y."/>
            <person name="Zwiers L.-H."/>
            <person name="Turgeon B."/>
            <person name="Goodwin S."/>
            <person name="Spatafora J."/>
            <person name="Crous P."/>
            <person name="Grigoriev I."/>
        </authorList>
    </citation>
    <scope>NUCLEOTIDE SEQUENCE</scope>
    <source>
        <strain evidence="2">CBS 675.92</strain>
    </source>
</reference>
<evidence type="ECO:0000313" key="2">
    <source>
        <dbReference type="EMBL" id="KAF1951328.1"/>
    </source>
</evidence>
<proteinExistence type="predicted"/>
<name>A0A6A5TG57_9PLEO</name>
<protein>
    <submittedName>
        <fullName evidence="2">Uncharacterized protein</fullName>
    </submittedName>
</protein>